<protein>
    <submittedName>
        <fullName evidence="9">Sugar ABC transporter permease</fullName>
    </submittedName>
</protein>
<dbReference type="SUPFAM" id="SSF161098">
    <property type="entry name" value="MetI-like"/>
    <property type="match status" value="1"/>
</dbReference>
<reference evidence="9 10" key="1">
    <citation type="submission" date="2020-05" db="EMBL/GenBank/DDBJ databases">
        <title>Paenibacillus glebae, sp. nov., Paenibacillus humi sp. nov., Paenibacillus pedi sp. nov., Paenibacillus terrestris sp. nov. and Paenibacillus terricola sp. nov., isolated from a forest top soil sample.</title>
        <authorList>
            <person name="Qi S."/>
            <person name="Carlier A."/>
            <person name="Cnockaert M."/>
            <person name="Vandamme P."/>
        </authorList>
    </citation>
    <scope>NUCLEOTIDE SEQUENCE [LARGE SCALE GENOMIC DNA]</scope>
    <source>
        <strain evidence="9 10">LMG 29502</strain>
    </source>
</reference>
<dbReference type="EMBL" id="JABMKX010000016">
    <property type="protein sequence ID" value="NQX48572.1"/>
    <property type="molecule type" value="Genomic_DNA"/>
</dbReference>
<dbReference type="InterPro" id="IPR035906">
    <property type="entry name" value="MetI-like_sf"/>
</dbReference>
<dbReference type="InterPro" id="IPR051393">
    <property type="entry name" value="ABC_transporter_permease"/>
</dbReference>
<evidence type="ECO:0000256" key="5">
    <source>
        <dbReference type="ARBA" id="ARBA00022989"/>
    </source>
</evidence>
<feature type="transmembrane region" description="Helical" evidence="7">
    <location>
        <begin position="265"/>
        <end position="285"/>
    </location>
</feature>
<feature type="transmembrane region" description="Helical" evidence="7">
    <location>
        <begin position="75"/>
        <end position="96"/>
    </location>
</feature>
<feature type="transmembrane region" description="Helical" evidence="7">
    <location>
        <begin position="108"/>
        <end position="128"/>
    </location>
</feature>
<feature type="transmembrane region" description="Helical" evidence="7">
    <location>
        <begin position="12"/>
        <end position="38"/>
    </location>
</feature>
<keyword evidence="5 7" id="KW-1133">Transmembrane helix</keyword>
<dbReference type="Gene3D" id="1.10.3720.10">
    <property type="entry name" value="MetI-like"/>
    <property type="match status" value="1"/>
</dbReference>
<comment type="similarity">
    <text evidence="7">Belongs to the binding-protein-dependent transport system permease family.</text>
</comment>
<dbReference type="Pfam" id="PF00528">
    <property type="entry name" value="BPD_transp_1"/>
    <property type="match status" value="1"/>
</dbReference>
<evidence type="ECO:0000259" key="8">
    <source>
        <dbReference type="PROSITE" id="PS50928"/>
    </source>
</evidence>
<evidence type="ECO:0000313" key="9">
    <source>
        <dbReference type="EMBL" id="NQX48572.1"/>
    </source>
</evidence>
<dbReference type="InterPro" id="IPR000515">
    <property type="entry name" value="MetI-like"/>
</dbReference>
<feature type="transmembrane region" description="Helical" evidence="7">
    <location>
        <begin position="157"/>
        <end position="180"/>
    </location>
</feature>
<feature type="domain" description="ABC transmembrane type-1" evidence="8">
    <location>
        <begin position="71"/>
        <end position="284"/>
    </location>
</feature>
<evidence type="ECO:0000256" key="7">
    <source>
        <dbReference type="RuleBase" id="RU363032"/>
    </source>
</evidence>
<organism evidence="9 10">
    <name type="scientific">Paenibacillus tritici</name>
    <dbReference type="NCBI Taxonomy" id="1873425"/>
    <lineage>
        <taxon>Bacteria</taxon>
        <taxon>Bacillati</taxon>
        <taxon>Bacillota</taxon>
        <taxon>Bacilli</taxon>
        <taxon>Bacillales</taxon>
        <taxon>Paenibacillaceae</taxon>
        <taxon>Paenibacillus</taxon>
    </lineage>
</organism>
<dbReference type="PROSITE" id="PS50928">
    <property type="entry name" value="ABC_TM1"/>
    <property type="match status" value="1"/>
</dbReference>
<dbReference type="CDD" id="cd06261">
    <property type="entry name" value="TM_PBP2"/>
    <property type="match status" value="1"/>
</dbReference>
<gene>
    <name evidence="9" type="ORF">HQN87_24890</name>
</gene>
<proteinExistence type="inferred from homology"/>
<dbReference type="RefSeq" id="WP_173138845.1">
    <property type="nucleotide sequence ID" value="NZ_CP073365.1"/>
</dbReference>
<keyword evidence="2 7" id="KW-0813">Transport</keyword>
<evidence type="ECO:0000256" key="6">
    <source>
        <dbReference type="ARBA" id="ARBA00023136"/>
    </source>
</evidence>
<dbReference type="Proteomes" id="UP000711047">
    <property type="component" value="Unassembled WGS sequence"/>
</dbReference>
<evidence type="ECO:0000256" key="1">
    <source>
        <dbReference type="ARBA" id="ARBA00004651"/>
    </source>
</evidence>
<evidence type="ECO:0000256" key="4">
    <source>
        <dbReference type="ARBA" id="ARBA00022692"/>
    </source>
</evidence>
<accession>A0ABX2DWR7</accession>
<dbReference type="PANTHER" id="PTHR30193">
    <property type="entry name" value="ABC TRANSPORTER PERMEASE PROTEIN"/>
    <property type="match status" value="1"/>
</dbReference>
<feature type="transmembrane region" description="Helical" evidence="7">
    <location>
        <begin position="217"/>
        <end position="237"/>
    </location>
</feature>
<comment type="subcellular location">
    <subcellularLocation>
        <location evidence="1 7">Cell membrane</location>
        <topology evidence="1 7">Multi-pass membrane protein</topology>
    </subcellularLocation>
</comment>
<keyword evidence="4 7" id="KW-0812">Transmembrane</keyword>
<evidence type="ECO:0000256" key="2">
    <source>
        <dbReference type="ARBA" id="ARBA00022448"/>
    </source>
</evidence>
<keyword evidence="6 7" id="KW-0472">Membrane</keyword>
<name>A0ABX2DWR7_9BACL</name>
<keyword evidence="10" id="KW-1185">Reference proteome</keyword>
<comment type="caution">
    <text evidence="9">The sequence shown here is derived from an EMBL/GenBank/DDBJ whole genome shotgun (WGS) entry which is preliminary data.</text>
</comment>
<evidence type="ECO:0000313" key="10">
    <source>
        <dbReference type="Proteomes" id="UP000711047"/>
    </source>
</evidence>
<dbReference type="PANTHER" id="PTHR30193:SF37">
    <property type="entry name" value="INNER MEMBRANE ABC TRANSPORTER PERMEASE PROTEIN YCJO"/>
    <property type="match status" value="1"/>
</dbReference>
<sequence>MRDKTRENVAGYLFILPNLLGFAAFILFPMVFSFVLIFTDWDYLKGMSGFSFAGLGNIVKLGEDPIVWRSLLHNVVFSLTSVPVALGLGLLLAVILNRFVYLKTAIRTMIFLPYMSSIVAISVVWRVLYNPSQGPVNSVLKALGVDHPPGWLSSPDWSLAGIILMTIWTYIGYAMILYMAGIQGISKDLYEASEIDGASGLKSFLHITVPMLKPTTFLTAVTLIISSFQVFASVQVMTNGGPMRSSSVLALYIYEQAFELRNMSYGATVSWLLFLFIFVVTLVQWRSQRSWQDQF</sequence>
<evidence type="ECO:0000256" key="3">
    <source>
        <dbReference type="ARBA" id="ARBA00022475"/>
    </source>
</evidence>
<keyword evidence="3" id="KW-1003">Cell membrane</keyword>